<proteinExistence type="predicted"/>
<evidence type="ECO:0000256" key="1">
    <source>
        <dbReference type="SAM" id="MobiDB-lite"/>
    </source>
</evidence>
<keyword evidence="3" id="KW-1185">Reference proteome</keyword>
<sequence>MMASTTFRTVLAGNAKRHSAVGLRATTWSSARPLPVSTFATSRLASSAASPIYWKQDSKHGDDSQNAMVDDVEMGAREWKYGKPLPGHLAQGPKKELESVLAHGQDSKGHPPRPKNKDANIHSRTQTNYSTPSPPQHRAFTTTTAVFSSSGPQQSWDDQAKHTADNVQAQSREAKEKAQSAVSQGAEWVEGTMQNAKDRANASTHDLKNRVNAGEQTVKDSVNAAAETVKDQASHAYGQVAESVDEITAKAQDVYETATDNFTPDIENLNHLDEATLRTLRRFPEKAREKTSEWVRKAEAAANDAYEVAKDNVVDPNGAAANPTNDSSDRSRYTVNKSTKADGKDKPFPESKFSNDVYDKRYIRLNESRRMAYGDSQSVIHQYPEPKANSKTSATLEPRAQGDRGKV</sequence>
<comment type="caution">
    <text evidence="2">The sequence shown here is derived from an EMBL/GenBank/DDBJ whole genome shotgun (WGS) entry which is preliminary data.</text>
</comment>
<dbReference type="Gene3D" id="1.20.120.20">
    <property type="entry name" value="Apolipoprotein"/>
    <property type="match status" value="1"/>
</dbReference>
<accession>A0A9W8BE35</accession>
<name>A0A9W8BE35_9FUNG</name>
<feature type="region of interest" description="Disordered" evidence="1">
    <location>
        <begin position="83"/>
        <end position="181"/>
    </location>
</feature>
<feature type="compositionally biased region" description="Basic and acidic residues" evidence="1">
    <location>
        <begin position="105"/>
        <end position="121"/>
    </location>
</feature>
<dbReference type="SUPFAM" id="SSF58113">
    <property type="entry name" value="Apolipoprotein A-I"/>
    <property type="match status" value="1"/>
</dbReference>
<reference evidence="2" key="1">
    <citation type="submission" date="2022-07" db="EMBL/GenBank/DDBJ databases">
        <title>Phylogenomic reconstructions and comparative analyses of Kickxellomycotina fungi.</title>
        <authorList>
            <person name="Reynolds N.K."/>
            <person name="Stajich J.E."/>
            <person name="Barry K."/>
            <person name="Grigoriev I.V."/>
            <person name="Crous P."/>
            <person name="Smith M.E."/>
        </authorList>
    </citation>
    <scope>NUCLEOTIDE SEQUENCE</scope>
    <source>
        <strain evidence="2">RSA 567</strain>
    </source>
</reference>
<gene>
    <name evidence="2" type="ORF">H4R34_000011</name>
</gene>
<feature type="compositionally biased region" description="Polar residues" evidence="1">
    <location>
        <begin position="122"/>
        <end position="131"/>
    </location>
</feature>
<dbReference type="Proteomes" id="UP001151582">
    <property type="component" value="Unassembled WGS sequence"/>
</dbReference>
<dbReference type="AlphaFoldDB" id="A0A9W8BE35"/>
<dbReference type="EMBL" id="JANBQB010000001">
    <property type="protein sequence ID" value="KAJ1985357.1"/>
    <property type="molecule type" value="Genomic_DNA"/>
</dbReference>
<organism evidence="2 3">
    <name type="scientific">Dimargaris verticillata</name>
    <dbReference type="NCBI Taxonomy" id="2761393"/>
    <lineage>
        <taxon>Eukaryota</taxon>
        <taxon>Fungi</taxon>
        <taxon>Fungi incertae sedis</taxon>
        <taxon>Zoopagomycota</taxon>
        <taxon>Kickxellomycotina</taxon>
        <taxon>Dimargaritomycetes</taxon>
        <taxon>Dimargaritales</taxon>
        <taxon>Dimargaritaceae</taxon>
        <taxon>Dimargaris</taxon>
    </lineage>
</organism>
<feature type="region of interest" description="Disordered" evidence="1">
    <location>
        <begin position="309"/>
        <end position="353"/>
    </location>
</feature>
<feature type="compositionally biased region" description="Basic and acidic residues" evidence="1">
    <location>
        <begin position="339"/>
        <end position="349"/>
    </location>
</feature>
<protein>
    <submittedName>
        <fullName evidence="2">Uncharacterized protein</fullName>
    </submittedName>
</protein>
<dbReference type="OrthoDB" id="5632932at2759"/>
<feature type="compositionally biased region" description="Polar residues" evidence="1">
    <location>
        <begin position="145"/>
        <end position="157"/>
    </location>
</feature>
<evidence type="ECO:0000313" key="2">
    <source>
        <dbReference type="EMBL" id="KAJ1985357.1"/>
    </source>
</evidence>
<feature type="region of interest" description="Disordered" evidence="1">
    <location>
        <begin position="370"/>
        <end position="407"/>
    </location>
</feature>
<evidence type="ECO:0000313" key="3">
    <source>
        <dbReference type="Proteomes" id="UP001151582"/>
    </source>
</evidence>